<comment type="caution">
    <text evidence="9">The sequence shown here is derived from an EMBL/GenBank/DDBJ whole genome shotgun (WGS) entry which is preliminary data.</text>
</comment>
<dbReference type="PANTHER" id="PTHR43166:SF30">
    <property type="entry name" value="METHIONINE IMPORT ATP-BINDING PROTEIN METN"/>
    <property type="match status" value="1"/>
</dbReference>
<dbReference type="InterPro" id="IPR017871">
    <property type="entry name" value="ABC_transporter-like_CS"/>
</dbReference>
<dbReference type="EMBL" id="BNAL01000025">
    <property type="protein sequence ID" value="GHG06752.1"/>
    <property type="molecule type" value="Genomic_DNA"/>
</dbReference>
<evidence type="ECO:0000256" key="3">
    <source>
        <dbReference type="ARBA" id="ARBA00022741"/>
    </source>
</evidence>
<evidence type="ECO:0000256" key="6">
    <source>
        <dbReference type="ARBA" id="ARBA00022970"/>
    </source>
</evidence>
<dbReference type="Pfam" id="PF00005">
    <property type="entry name" value="ABC_tran"/>
    <property type="match status" value="1"/>
</dbReference>
<feature type="domain" description="ABC transporter" evidence="8">
    <location>
        <begin position="22"/>
        <end position="257"/>
    </location>
</feature>
<dbReference type="InterPro" id="IPR027417">
    <property type="entry name" value="P-loop_NTPase"/>
</dbReference>
<keyword evidence="5" id="KW-1278">Translocase</keyword>
<protein>
    <submittedName>
        <fullName evidence="9">ABC transporter ATP-binding protein</fullName>
    </submittedName>
</protein>
<dbReference type="GO" id="GO:0005524">
    <property type="term" value="F:ATP binding"/>
    <property type="evidence" value="ECO:0007669"/>
    <property type="project" value="UniProtKB-KW"/>
</dbReference>
<evidence type="ECO:0000256" key="4">
    <source>
        <dbReference type="ARBA" id="ARBA00022840"/>
    </source>
</evidence>
<keyword evidence="2" id="KW-1003">Cell membrane</keyword>
<keyword evidence="10" id="KW-1185">Reference proteome</keyword>
<name>A0ABQ3K8I1_9DEIO</name>
<evidence type="ECO:0000313" key="10">
    <source>
        <dbReference type="Proteomes" id="UP000632154"/>
    </source>
</evidence>
<evidence type="ECO:0000256" key="7">
    <source>
        <dbReference type="ARBA" id="ARBA00023136"/>
    </source>
</evidence>
<reference evidence="10" key="1">
    <citation type="journal article" date="2019" name="Int. J. Syst. Evol. Microbiol.">
        <title>The Global Catalogue of Microorganisms (GCM) 10K type strain sequencing project: providing services to taxonomists for standard genome sequencing and annotation.</title>
        <authorList>
            <consortium name="The Broad Institute Genomics Platform"/>
            <consortium name="The Broad Institute Genome Sequencing Center for Infectious Disease"/>
            <person name="Wu L."/>
            <person name="Ma J."/>
        </authorList>
    </citation>
    <scope>NUCLEOTIDE SEQUENCE [LARGE SCALE GENOMIC DNA]</scope>
    <source>
        <strain evidence="10">CGMCC 1.18439</strain>
    </source>
</reference>
<keyword evidence="6" id="KW-0029">Amino-acid transport</keyword>
<dbReference type="SMART" id="SM00382">
    <property type="entry name" value="AAA"/>
    <property type="match status" value="1"/>
</dbReference>
<evidence type="ECO:0000256" key="1">
    <source>
        <dbReference type="ARBA" id="ARBA00022448"/>
    </source>
</evidence>
<evidence type="ECO:0000313" key="9">
    <source>
        <dbReference type="EMBL" id="GHG06752.1"/>
    </source>
</evidence>
<dbReference type="SUPFAM" id="SSF52540">
    <property type="entry name" value="P-loop containing nucleoside triphosphate hydrolases"/>
    <property type="match status" value="1"/>
</dbReference>
<keyword evidence="7" id="KW-0472">Membrane</keyword>
<sequence length="336" mass="35568">MTIATPLTHVSSPAAAPASAALELRGITKRFGGHTALEDFTLHVPRGSRTGIIGRSGAGKSTLVRLLSGLDTPDSGELHLGGENLLTLSPAQRRQRQARTGLVFQHFNLLAQRTALQNVALPLEFAGVPKVKREAQARDTLAQVGLSGFEDRYPAQLSGGQKQRVGIARALVTGPELLLADEATSALDPETSASILSLLTRIQQERDLTLIIVTHQMEVVRSATTHVAVLDHGRLVESGETGRVLANPQHATTRALLGAHQPLAELAPGETLQQLTLPALDAATLGRLAALGGRVVEAQPTVIGGRQQVLVWLGVPQHLSADRLLGQLQPQAEEVA</sequence>
<gene>
    <name evidence="9" type="ORF">GCM10017783_19170</name>
</gene>
<dbReference type="InterPro" id="IPR050086">
    <property type="entry name" value="MetN_ABC_transporter-like"/>
</dbReference>
<dbReference type="PROSITE" id="PS00211">
    <property type="entry name" value="ABC_TRANSPORTER_1"/>
    <property type="match status" value="1"/>
</dbReference>
<evidence type="ECO:0000259" key="8">
    <source>
        <dbReference type="PROSITE" id="PS50893"/>
    </source>
</evidence>
<keyword evidence="1" id="KW-0813">Transport</keyword>
<keyword evidence="3" id="KW-0547">Nucleotide-binding</keyword>
<keyword evidence="4 9" id="KW-0067">ATP-binding</keyword>
<accession>A0ABQ3K8I1</accession>
<evidence type="ECO:0000256" key="5">
    <source>
        <dbReference type="ARBA" id="ARBA00022967"/>
    </source>
</evidence>
<dbReference type="PROSITE" id="PS50893">
    <property type="entry name" value="ABC_TRANSPORTER_2"/>
    <property type="match status" value="1"/>
</dbReference>
<dbReference type="Gene3D" id="3.40.50.300">
    <property type="entry name" value="P-loop containing nucleotide triphosphate hydrolases"/>
    <property type="match status" value="1"/>
</dbReference>
<dbReference type="Proteomes" id="UP000632154">
    <property type="component" value="Unassembled WGS sequence"/>
</dbReference>
<dbReference type="InterPro" id="IPR003593">
    <property type="entry name" value="AAA+_ATPase"/>
</dbReference>
<proteinExistence type="predicted"/>
<dbReference type="RefSeq" id="WP_189643500.1">
    <property type="nucleotide sequence ID" value="NZ_BNAL01000025.1"/>
</dbReference>
<dbReference type="InterPro" id="IPR003439">
    <property type="entry name" value="ABC_transporter-like_ATP-bd"/>
</dbReference>
<evidence type="ECO:0000256" key="2">
    <source>
        <dbReference type="ARBA" id="ARBA00022475"/>
    </source>
</evidence>
<dbReference type="PANTHER" id="PTHR43166">
    <property type="entry name" value="AMINO ACID IMPORT ATP-BINDING PROTEIN"/>
    <property type="match status" value="1"/>
</dbReference>
<organism evidence="9 10">
    <name type="scientific">Deinococcus piscis</name>
    <dbReference type="NCBI Taxonomy" id="394230"/>
    <lineage>
        <taxon>Bacteria</taxon>
        <taxon>Thermotogati</taxon>
        <taxon>Deinococcota</taxon>
        <taxon>Deinococci</taxon>
        <taxon>Deinococcales</taxon>
        <taxon>Deinococcaceae</taxon>
        <taxon>Deinococcus</taxon>
    </lineage>
</organism>